<dbReference type="STRING" id="1612308.SAMN05444581_107189"/>
<dbReference type="InterPro" id="IPR008621">
    <property type="entry name" value="Cbb3-typ_cyt_oxidase_comp"/>
</dbReference>
<dbReference type="AlphaFoldDB" id="A0A1I3ZA90"/>
<keyword evidence="1" id="KW-0472">Membrane</keyword>
<keyword evidence="1" id="KW-0812">Transmembrane</keyword>
<organism evidence="2 3">
    <name type="scientific">Methylocapsa palsarum</name>
    <dbReference type="NCBI Taxonomy" id="1612308"/>
    <lineage>
        <taxon>Bacteria</taxon>
        <taxon>Pseudomonadati</taxon>
        <taxon>Pseudomonadota</taxon>
        <taxon>Alphaproteobacteria</taxon>
        <taxon>Hyphomicrobiales</taxon>
        <taxon>Beijerinckiaceae</taxon>
        <taxon>Methylocapsa</taxon>
    </lineage>
</organism>
<dbReference type="Pfam" id="PF05545">
    <property type="entry name" value="FixQ"/>
    <property type="match status" value="1"/>
</dbReference>
<gene>
    <name evidence="2" type="ORF">SAMN05444581_107189</name>
</gene>
<feature type="transmembrane region" description="Helical" evidence="1">
    <location>
        <begin position="12"/>
        <end position="31"/>
    </location>
</feature>
<protein>
    <submittedName>
        <fullName evidence="2">Cytochrome c oxidase cbb3-type subunit 4</fullName>
    </submittedName>
</protein>
<dbReference type="EMBL" id="FOSN01000007">
    <property type="protein sequence ID" value="SFK40925.1"/>
    <property type="molecule type" value="Genomic_DNA"/>
</dbReference>
<keyword evidence="1" id="KW-1133">Transmembrane helix</keyword>
<keyword evidence="3" id="KW-1185">Reference proteome</keyword>
<reference evidence="2 3" key="1">
    <citation type="submission" date="2016-10" db="EMBL/GenBank/DDBJ databases">
        <authorList>
            <person name="de Groot N.N."/>
        </authorList>
    </citation>
    <scope>NUCLEOTIDE SEQUENCE [LARGE SCALE GENOMIC DNA]</scope>
    <source>
        <strain evidence="2 3">NE2</strain>
    </source>
</reference>
<dbReference type="Proteomes" id="UP000198755">
    <property type="component" value="Unassembled WGS sequence"/>
</dbReference>
<proteinExistence type="predicted"/>
<evidence type="ECO:0000313" key="3">
    <source>
        <dbReference type="Proteomes" id="UP000198755"/>
    </source>
</evidence>
<name>A0A1I3ZA90_9HYPH</name>
<accession>A0A1I3ZA90</accession>
<sequence>MDLDALLHDVDFLTLIALCFVFTGIAAYAFWPGSQAAFDEAARLPLKED</sequence>
<evidence type="ECO:0000313" key="2">
    <source>
        <dbReference type="EMBL" id="SFK40925.1"/>
    </source>
</evidence>
<dbReference type="OrthoDB" id="9801588at2"/>
<dbReference type="CDD" id="cd01324">
    <property type="entry name" value="cbb3_Oxidase_CcoQ"/>
    <property type="match status" value="1"/>
</dbReference>
<evidence type="ECO:0000256" key="1">
    <source>
        <dbReference type="SAM" id="Phobius"/>
    </source>
</evidence>
<dbReference type="RefSeq" id="WP_091681734.1">
    <property type="nucleotide sequence ID" value="NZ_FOSN01000007.1"/>
</dbReference>